<dbReference type="Pfam" id="PF08239">
    <property type="entry name" value="SH3_3"/>
    <property type="match status" value="1"/>
</dbReference>
<reference evidence="3 4" key="1">
    <citation type="journal article" date="2015" name="Nature">
        <title>rRNA introns, odd ribosomes, and small enigmatic genomes across a large radiation of phyla.</title>
        <authorList>
            <person name="Brown C.T."/>
            <person name="Hug L.A."/>
            <person name="Thomas B.C."/>
            <person name="Sharon I."/>
            <person name="Castelle C.J."/>
            <person name="Singh A."/>
            <person name="Wilkins M.J."/>
            <person name="Williams K.H."/>
            <person name="Banfield J.F."/>
        </authorList>
    </citation>
    <scope>NUCLEOTIDE SEQUENCE [LARGE SCALE GENOMIC DNA]</scope>
</reference>
<comment type="caution">
    <text evidence="3">The sequence shown here is derived from an EMBL/GenBank/DDBJ whole genome shotgun (WGS) entry which is preliminary data.</text>
</comment>
<feature type="coiled-coil region" evidence="1">
    <location>
        <begin position="61"/>
        <end position="88"/>
    </location>
</feature>
<name>A0A0G0IPE1_9BACT</name>
<organism evidence="3 4">
    <name type="scientific">Candidatus Roizmanbacteria bacterium GW2011_GWC2_37_13</name>
    <dbReference type="NCBI Taxonomy" id="1618486"/>
    <lineage>
        <taxon>Bacteria</taxon>
        <taxon>Candidatus Roizmaniibacteriota</taxon>
    </lineage>
</organism>
<keyword evidence="1" id="KW-0175">Coiled coil</keyword>
<evidence type="ECO:0000256" key="1">
    <source>
        <dbReference type="SAM" id="Coils"/>
    </source>
</evidence>
<protein>
    <recommendedName>
        <fullName evidence="2">SH3b domain-containing protein</fullName>
    </recommendedName>
</protein>
<dbReference type="AlphaFoldDB" id="A0A0G0IPE1"/>
<evidence type="ECO:0000259" key="2">
    <source>
        <dbReference type="PROSITE" id="PS51781"/>
    </source>
</evidence>
<sequence length="175" mass="19980">MFTKQIIVIIIAFLTVLFSYSSAKKFLLNRFDQIEKKQAEILQELKKNRPTTISSTGQSPSSDLIQEVGRLKAEVAKLKDQVEEQDDILGLSETSLTPILSLSPTKSVSINFVTISDRKWQSVEVYETKSSSSKIIGQAVYGKYYPYTEKENGYYFINLNDDITGWIHSQFVKEY</sequence>
<gene>
    <name evidence="3" type="ORF">US40_C0004G0084</name>
</gene>
<dbReference type="Proteomes" id="UP000034917">
    <property type="component" value="Unassembled WGS sequence"/>
</dbReference>
<dbReference type="SMART" id="SM00287">
    <property type="entry name" value="SH3b"/>
    <property type="match status" value="1"/>
</dbReference>
<dbReference type="InterPro" id="IPR003646">
    <property type="entry name" value="SH3-like_bac-type"/>
</dbReference>
<dbReference type="EMBL" id="LBSV01000004">
    <property type="protein sequence ID" value="KKQ26049.1"/>
    <property type="molecule type" value="Genomic_DNA"/>
</dbReference>
<accession>A0A0G0IPE1</accession>
<dbReference type="Gene3D" id="2.30.30.40">
    <property type="entry name" value="SH3 Domains"/>
    <property type="match status" value="1"/>
</dbReference>
<evidence type="ECO:0000313" key="4">
    <source>
        <dbReference type="Proteomes" id="UP000034917"/>
    </source>
</evidence>
<dbReference type="PROSITE" id="PS51781">
    <property type="entry name" value="SH3B"/>
    <property type="match status" value="1"/>
</dbReference>
<proteinExistence type="predicted"/>
<evidence type="ECO:0000313" key="3">
    <source>
        <dbReference type="EMBL" id="KKQ26049.1"/>
    </source>
</evidence>
<feature type="domain" description="SH3b" evidence="2">
    <location>
        <begin position="103"/>
        <end position="175"/>
    </location>
</feature>